<dbReference type="EMBL" id="BAAAZR010000002">
    <property type="protein sequence ID" value="GAA3798460.1"/>
    <property type="molecule type" value="Genomic_DNA"/>
</dbReference>
<protein>
    <recommendedName>
        <fullName evidence="4">Lipoprotein</fullName>
    </recommendedName>
</protein>
<dbReference type="Proteomes" id="UP001500888">
    <property type="component" value="Unassembled WGS sequence"/>
</dbReference>
<reference evidence="3" key="1">
    <citation type="journal article" date="2019" name="Int. J. Syst. Evol. Microbiol.">
        <title>The Global Catalogue of Microorganisms (GCM) 10K type strain sequencing project: providing services to taxonomists for standard genome sequencing and annotation.</title>
        <authorList>
            <consortium name="The Broad Institute Genomics Platform"/>
            <consortium name="The Broad Institute Genome Sequencing Center for Infectious Disease"/>
            <person name="Wu L."/>
            <person name="Ma J."/>
        </authorList>
    </citation>
    <scope>NUCLEOTIDE SEQUENCE [LARGE SCALE GENOMIC DNA]</scope>
    <source>
        <strain evidence="3">JCM 16908</strain>
    </source>
</reference>
<sequence length="156" mass="16592">MLGLMGPDSLRRYLALALLVSLTPMAMTSCSSDTGPTATQAGQTLKKHILQLLKERNAENVVVTDPGGKDIPCGDGKAKQTFAATGDDLPERKPDVLVDSLWGALGRVAPYEFVSAGDPGAPVRLQSKMTRTVLVLSSPRSGKYLVTGETFCLDEE</sequence>
<feature type="signal peptide" evidence="1">
    <location>
        <begin position="1"/>
        <end position="26"/>
    </location>
</feature>
<comment type="caution">
    <text evidence="2">The sequence shown here is derived from an EMBL/GenBank/DDBJ whole genome shotgun (WGS) entry which is preliminary data.</text>
</comment>
<accession>A0ABP7HNJ7</accession>
<evidence type="ECO:0008006" key="4">
    <source>
        <dbReference type="Google" id="ProtNLM"/>
    </source>
</evidence>
<feature type="chain" id="PRO_5047043581" description="Lipoprotein" evidence="1">
    <location>
        <begin position="27"/>
        <end position="156"/>
    </location>
</feature>
<name>A0ABP7HNJ7_9ACTN</name>
<keyword evidence="3" id="KW-1185">Reference proteome</keyword>
<organism evidence="2 3">
    <name type="scientific">Sphaerisporangium flaviroseum</name>
    <dbReference type="NCBI Taxonomy" id="509199"/>
    <lineage>
        <taxon>Bacteria</taxon>
        <taxon>Bacillati</taxon>
        <taxon>Actinomycetota</taxon>
        <taxon>Actinomycetes</taxon>
        <taxon>Streptosporangiales</taxon>
        <taxon>Streptosporangiaceae</taxon>
        <taxon>Sphaerisporangium</taxon>
    </lineage>
</organism>
<evidence type="ECO:0000313" key="3">
    <source>
        <dbReference type="Proteomes" id="UP001500888"/>
    </source>
</evidence>
<gene>
    <name evidence="2" type="ORF">GCM10022226_17260</name>
</gene>
<evidence type="ECO:0000313" key="2">
    <source>
        <dbReference type="EMBL" id="GAA3798460.1"/>
    </source>
</evidence>
<proteinExistence type="predicted"/>
<evidence type="ECO:0000256" key="1">
    <source>
        <dbReference type="SAM" id="SignalP"/>
    </source>
</evidence>
<keyword evidence="1" id="KW-0732">Signal</keyword>